<evidence type="ECO:0000313" key="2">
    <source>
        <dbReference type="Proteomes" id="UP000194236"/>
    </source>
</evidence>
<dbReference type="EMBL" id="MUJZ01025571">
    <property type="protein sequence ID" value="OTF78947.1"/>
    <property type="molecule type" value="Genomic_DNA"/>
</dbReference>
<name>A0A1Y3BFH3_EURMA</name>
<dbReference type="Proteomes" id="UP000194236">
    <property type="component" value="Unassembled WGS sequence"/>
</dbReference>
<comment type="caution">
    <text evidence="1">The sequence shown here is derived from an EMBL/GenBank/DDBJ whole genome shotgun (WGS) entry which is preliminary data.</text>
</comment>
<gene>
    <name evidence="1" type="ORF">BLA29_002534</name>
</gene>
<protein>
    <submittedName>
        <fullName evidence="1">Uncharacterized protein</fullName>
    </submittedName>
</protein>
<sequence length="63" mass="7525">MKFFISFFSFGKQSLGRPGVDISLRHVTEFAVLQIIFIVNECNYVKEQQQQHKKPDFKRYILE</sequence>
<reference evidence="1 2" key="1">
    <citation type="submission" date="2017-03" db="EMBL/GenBank/DDBJ databases">
        <title>Genome Survey of Euroglyphus maynei.</title>
        <authorList>
            <person name="Arlian L.G."/>
            <person name="Morgan M.S."/>
            <person name="Rider S.D."/>
        </authorList>
    </citation>
    <scope>NUCLEOTIDE SEQUENCE [LARGE SCALE GENOMIC DNA]</scope>
    <source>
        <strain evidence="1">Arlian Lab</strain>
        <tissue evidence="1">Whole body</tissue>
    </source>
</reference>
<keyword evidence="2" id="KW-1185">Reference proteome</keyword>
<dbReference type="AlphaFoldDB" id="A0A1Y3BFH3"/>
<accession>A0A1Y3BFH3</accession>
<evidence type="ECO:0000313" key="1">
    <source>
        <dbReference type="EMBL" id="OTF78947.1"/>
    </source>
</evidence>
<organism evidence="1 2">
    <name type="scientific">Euroglyphus maynei</name>
    <name type="common">Mayne's house dust mite</name>
    <dbReference type="NCBI Taxonomy" id="6958"/>
    <lineage>
        <taxon>Eukaryota</taxon>
        <taxon>Metazoa</taxon>
        <taxon>Ecdysozoa</taxon>
        <taxon>Arthropoda</taxon>
        <taxon>Chelicerata</taxon>
        <taxon>Arachnida</taxon>
        <taxon>Acari</taxon>
        <taxon>Acariformes</taxon>
        <taxon>Sarcoptiformes</taxon>
        <taxon>Astigmata</taxon>
        <taxon>Psoroptidia</taxon>
        <taxon>Analgoidea</taxon>
        <taxon>Pyroglyphidae</taxon>
        <taxon>Pyroglyphinae</taxon>
        <taxon>Euroglyphus</taxon>
    </lineage>
</organism>
<proteinExistence type="predicted"/>